<evidence type="ECO:0000313" key="2">
    <source>
        <dbReference type="EMBL" id="GJN24820.1"/>
    </source>
</evidence>
<organism evidence="2 3">
    <name type="scientific">Eleusine coracana subsp. coracana</name>
    <dbReference type="NCBI Taxonomy" id="191504"/>
    <lineage>
        <taxon>Eukaryota</taxon>
        <taxon>Viridiplantae</taxon>
        <taxon>Streptophyta</taxon>
        <taxon>Embryophyta</taxon>
        <taxon>Tracheophyta</taxon>
        <taxon>Spermatophyta</taxon>
        <taxon>Magnoliopsida</taxon>
        <taxon>Liliopsida</taxon>
        <taxon>Poales</taxon>
        <taxon>Poaceae</taxon>
        <taxon>PACMAD clade</taxon>
        <taxon>Chloridoideae</taxon>
        <taxon>Cynodonteae</taxon>
        <taxon>Eleusininae</taxon>
        <taxon>Eleusine</taxon>
    </lineage>
</organism>
<evidence type="ECO:0000313" key="3">
    <source>
        <dbReference type="Proteomes" id="UP001054889"/>
    </source>
</evidence>
<comment type="caution">
    <text evidence="2">The sequence shown here is derived from an EMBL/GenBank/DDBJ whole genome shotgun (WGS) entry which is preliminary data.</text>
</comment>
<gene>
    <name evidence="2" type="primary">gb12586</name>
    <name evidence="2" type="ORF">PR202_gb12586</name>
</gene>
<dbReference type="EMBL" id="BQKI01000077">
    <property type="protein sequence ID" value="GJN24820.1"/>
    <property type="molecule type" value="Genomic_DNA"/>
</dbReference>
<keyword evidence="1" id="KW-0812">Transmembrane</keyword>
<dbReference type="Proteomes" id="UP001054889">
    <property type="component" value="Unassembled WGS sequence"/>
</dbReference>
<reference evidence="2" key="2">
    <citation type="submission" date="2021-12" db="EMBL/GenBank/DDBJ databases">
        <title>Resequencing data analysis of finger millet.</title>
        <authorList>
            <person name="Hatakeyama M."/>
            <person name="Aluri S."/>
            <person name="Balachadran M.T."/>
            <person name="Sivarajan S.R."/>
            <person name="Poveda L."/>
            <person name="Shimizu-Inatsugi R."/>
            <person name="Schlapbach R."/>
            <person name="Sreeman S.M."/>
            <person name="Shimizu K.K."/>
        </authorList>
    </citation>
    <scope>NUCLEOTIDE SEQUENCE</scope>
</reference>
<accession>A0AAV5ERD0</accession>
<keyword evidence="3" id="KW-1185">Reference proteome</keyword>
<keyword evidence="1" id="KW-1133">Transmembrane helix</keyword>
<name>A0AAV5ERD0_ELECO</name>
<evidence type="ECO:0000256" key="1">
    <source>
        <dbReference type="SAM" id="Phobius"/>
    </source>
</evidence>
<protein>
    <submittedName>
        <fullName evidence="2">Uncharacterized protein</fullName>
    </submittedName>
</protein>
<dbReference type="AlphaFoldDB" id="A0AAV5ERD0"/>
<proteinExistence type="predicted"/>
<sequence>MSRLAGSARRLSVAVLAILLGGLVLVSLVVGRSGNAPSFVSFAEGRRMILSRANGRLADHWTLDDDAFSSSMRKVPNGPDPIHNRCHFYILFIFLALHVNMACNGLSPCRV</sequence>
<reference evidence="2" key="1">
    <citation type="journal article" date="2018" name="DNA Res.">
        <title>Multiple hybrid de novo genome assembly of finger millet, an orphan allotetraploid crop.</title>
        <authorList>
            <person name="Hatakeyama M."/>
            <person name="Aluri S."/>
            <person name="Balachadran M.T."/>
            <person name="Sivarajan S.R."/>
            <person name="Patrignani A."/>
            <person name="Gruter S."/>
            <person name="Poveda L."/>
            <person name="Shimizu-Inatsugi R."/>
            <person name="Baeten J."/>
            <person name="Francoijs K.J."/>
            <person name="Nataraja K.N."/>
            <person name="Reddy Y.A.N."/>
            <person name="Phadnis S."/>
            <person name="Ravikumar R.L."/>
            <person name="Schlapbach R."/>
            <person name="Sreeman S.M."/>
            <person name="Shimizu K.K."/>
        </authorList>
    </citation>
    <scope>NUCLEOTIDE SEQUENCE</scope>
</reference>
<feature type="transmembrane region" description="Helical" evidence="1">
    <location>
        <begin position="88"/>
        <end position="107"/>
    </location>
</feature>
<keyword evidence="1" id="KW-0472">Membrane</keyword>